<sequence length="127" mass="14498">MWKLPYLIKNNTFCKKTYIYLLFLVFADNPTEDNQTIVERLVEESCPSSPTPIINKKKKAKKLVFPGPTIQEPEEEDPNTPSNQMEVDSEVELIPQKGKEREKATQGSAISKRQVPDMPVMLNQSCN</sequence>
<reference evidence="2" key="1">
    <citation type="submission" date="2021-03" db="EMBL/GenBank/DDBJ databases">
        <title>Draft genome sequence of rust myrtle Austropuccinia psidii MF-1, a brazilian biotype.</title>
        <authorList>
            <person name="Quecine M.C."/>
            <person name="Pachon D.M.R."/>
            <person name="Bonatelli M.L."/>
            <person name="Correr F.H."/>
            <person name="Franceschini L.M."/>
            <person name="Leite T.F."/>
            <person name="Margarido G.R.A."/>
            <person name="Almeida C.A."/>
            <person name="Ferrarezi J.A."/>
            <person name="Labate C.A."/>
        </authorList>
    </citation>
    <scope>NUCLEOTIDE SEQUENCE</scope>
    <source>
        <strain evidence="2">MF-1</strain>
    </source>
</reference>
<proteinExistence type="predicted"/>
<evidence type="ECO:0000256" key="1">
    <source>
        <dbReference type="SAM" id="MobiDB-lite"/>
    </source>
</evidence>
<name>A0A9Q3JXL6_9BASI</name>
<keyword evidence="3" id="KW-1185">Reference proteome</keyword>
<gene>
    <name evidence="2" type="ORF">O181_110923</name>
</gene>
<evidence type="ECO:0000313" key="2">
    <source>
        <dbReference type="EMBL" id="MBW0571208.1"/>
    </source>
</evidence>
<dbReference type="AlphaFoldDB" id="A0A9Q3JXL6"/>
<feature type="region of interest" description="Disordered" evidence="1">
    <location>
        <begin position="66"/>
        <end position="127"/>
    </location>
</feature>
<accession>A0A9Q3JXL6</accession>
<evidence type="ECO:0000313" key="3">
    <source>
        <dbReference type="Proteomes" id="UP000765509"/>
    </source>
</evidence>
<protein>
    <submittedName>
        <fullName evidence="2">Uncharacterized protein</fullName>
    </submittedName>
</protein>
<dbReference type="Proteomes" id="UP000765509">
    <property type="component" value="Unassembled WGS sequence"/>
</dbReference>
<comment type="caution">
    <text evidence="2">The sequence shown here is derived from an EMBL/GenBank/DDBJ whole genome shotgun (WGS) entry which is preliminary data.</text>
</comment>
<organism evidence="2 3">
    <name type="scientific">Austropuccinia psidii MF-1</name>
    <dbReference type="NCBI Taxonomy" id="1389203"/>
    <lineage>
        <taxon>Eukaryota</taxon>
        <taxon>Fungi</taxon>
        <taxon>Dikarya</taxon>
        <taxon>Basidiomycota</taxon>
        <taxon>Pucciniomycotina</taxon>
        <taxon>Pucciniomycetes</taxon>
        <taxon>Pucciniales</taxon>
        <taxon>Sphaerophragmiaceae</taxon>
        <taxon>Austropuccinia</taxon>
    </lineage>
</organism>
<dbReference type="EMBL" id="AVOT02087722">
    <property type="protein sequence ID" value="MBW0571208.1"/>
    <property type="molecule type" value="Genomic_DNA"/>
</dbReference>